<feature type="transmembrane region" description="Helical" evidence="6">
    <location>
        <begin position="122"/>
        <end position="144"/>
    </location>
</feature>
<feature type="transmembrane region" description="Helical" evidence="6">
    <location>
        <begin position="65"/>
        <end position="84"/>
    </location>
</feature>
<feature type="transmembrane region" description="Helical" evidence="6">
    <location>
        <begin position="377"/>
        <end position="397"/>
    </location>
</feature>
<evidence type="ECO:0000256" key="4">
    <source>
        <dbReference type="ARBA" id="ARBA00023136"/>
    </source>
</evidence>
<feature type="transmembrane region" description="Helical" evidence="6">
    <location>
        <begin position="346"/>
        <end position="365"/>
    </location>
</feature>
<dbReference type="GeneTree" id="ENSGT00950000183096"/>
<feature type="transmembrane region" description="Helical" evidence="6">
    <location>
        <begin position="257"/>
        <end position="283"/>
    </location>
</feature>
<evidence type="ECO:0000256" key="6">
    <source>
        <dbReference type="SAM" id="Phobius"/>
    </source>
</evidence>
<dbReference type="KEGG" id="csem:103390380"/>
<evidence type="ECO:0000256" key="1">
    <source>
        <dbReference type="ARBA" id="ARBA00004141"/>
    </source>
</evidence>
<dbReference type="STRING" id="244447.ENSCSEP00000031657"/>
<dbReference type="PANTHER" id="PTHR23507:SF3">
    <property type="entry name" value="THYMIC STROMAL COTRANSPORTER HOMOLOG"/>
    <property type="match status" value="1"/>
</dbReference>
<reference evidence="7" key="2">
    <citation type="submission" date="2025-08" db="UniProtKB">
        <authorList>
            <consortium name="Ensembl"/>
        </authorList>
    </citation>
    <scope>IDENTIFICATION</scope>
</reference>
<proteinExistence type="inferred from homology"/>
<dbReference type="Pfam" id="PF07690">
    <property type="entry name" value="MFS_1"/>
    <property type="match status" value="1"/>
</dbReference>
<dbReference type="GeneID" id="103390380"/>
<name>A0A3P8WYK2_CYNSE</name>
<evidence type="ECO:0000256" key="3">
    <source>
        <dbReference type="ARBA" id="ARBA00022989"/>
    </source>
</evidence>
<feature type="transmembrane region" description="Helical" evidence="6">
    <location>
        <begin position="165"/>
        <end position="187"/>
    </location>
</feature>
<dbReference type="Gene3D" id="1.20.1250.20">
    <property type="entry name" value="MFS general substrate transporter like domains"/>
    <property type="match status" value="1"/>
</dbReference>
<keyword evidence="2 6" id="KW-0812">Transmembrane</keyword>
<keyword evidence="8" id="KW-1185">Reference proteome</keyword>
<evidence type="ECO:0000313" key="8">
    <source>
        <dbReference type="Proteomes" id="UP000265120"/>
    </source>
</evidence>
<comment type="similarity">
    <text evidence="5">Belongs to the major facilitator superfamily. SLC46A family.</text>
</comment>
<accession>A0A3P8WYK2</accession>
<keyword evidence="3 6" id="KW-1133">Transmembrane helix</keyword>
<sequence length="448" mass="48665">MVLLEGFNTLLSVFRHVEPILVLEQLGNCLFDTALQLLVRDQCSNASYPGLSPEESRQKAMSDFYLSYNLILRLLPILPALLLGKVSDRGWRRSPIVVSLSGYLLSRLCLLLVLLLRLPIQVMFAGAVLFGLGGGFTAFWPGVMTLVSLRSTTADRSKVMMRVELLYGAAGVVGSLVSGHLFTLFNATLGHGVVLLIVSSLLHLVALLLAIFMLQVKVVSTSESDESHSLCHTVEDDDQPDANASVEAPAGINWVNVVLLFAAAILYDFAVGGAITILGVFVLKEPLSWNATQVGYGNAAGCTIFLTSFLGVMLFRRCVGDTSLILIGMVSFASGIYFMSFVTATYMFYLARSLNLFALIPLPTIRSLLSQQVAPSSYGTILTSLQFSFTLASLAYLPAFTKIYQGTLTWFPGFVFLMASVFTVLAMIPISISSCRLPRGRCSTDIQD</sequence>
<dbReference type="Proteomes" id="UP000265120">
    <property type="component" value="Chromosome 14"/>
</dbReference>
<dbReference type="CTD" id="57864"/>
<dbReference type="InParanoid" id="A0A3P8WYK2"/>
<reference evidence="7 8" key="1">
    <citation type="journal article" date="2014" name="Nat. Genet.">
        <title>Whole-genome sequence of a flatfish provides insights into ZW sex chromosome evolution and adaptation to a benthic lifestyle.</title>
        <authorList>
            <person name="Chen S."/>
            <person name="Zhang G."/>
            <person name="Shao C."/>
            <person name="Huang Q."/>
            <person name="Liu G."/>
            <person name="Zhang P."/>
            <person name="Song W."/>
            <person name="An N."/>
            <person name="Chalopin D."/>
            <person name="Volff J.N."/>
            <person name="Hong Y."/>
            <person name="Li Q."/>
            <person name="Sha Z."/>
            <person name="Zhou H."/>
            <person name="Xie M."/>
            <person name="Yu Q."/>
            <person name="Liu Y."/>
            <person name="Xiang H."/>
            <person name="Wang N."/>
            <person name="Wu K."/>
            <person name="Yang C."/>
            <person name="Zhou Q."/>
            <person name="Liao X."/>
            <person name="Yang L."/>
            <person name="Hu Q."/>
            <person name="Zhang J."/>
            <person name="Meng L."/>
            <person name="Jin L."/>
            <person name="Tian Y."/>
            <person name="Lian J."/>
            <person name="Yang J."/>
            <person name="Miao G."/>
            <person name="Liu S."/>
            <person name="Liang Z."/>
            <person name="Yan F."/>
            <person name="Li Y."/>
            <person name="Sun B."/>
            <person name="Zhang H."/>
            <person name="Zhang J."/>
            <person name="Zhu Y."/>
            <person name="Du M."/>
            <person name="Zhao Y."/>
            <person name="Schartl M."/>
            <person name="Tang Q."/>
            <person name="Wang J."/>
        </authorList>
    </citation>
    <scope>NUCLEOTIDE SEQUENCE</scope>
</reference>
<evidence type="ECO:0000256" key="5">
    <source>
        <dbReference type="ARBA" id="ARBA00038227"/>
    </source>
</evidence>
<evidence type="ECO:0000256" key="2">
    <source>
        <dbReference type="ARBA" id="ARBA00022692"/>
    </source>
</evidence>
<dbReference type="AlphaFoldDB" id="A0A3P8WYK2"/>
<dbReference type="SUPFAM" id="SSF103473">
    <property type="entry name" value="MFS general substrate transporter"/>
    <property type="match status" value="1"/>
</dbReference>
<feature type="transmembrane region" description="Helical" evidence="6">
    <location>
        <begin position="295"/>
        <end position="315"/>
    </location>
</feature>
<protein>
    <submittedName>
        <fullName evidence="7">Solute carrier family 46 member 2</fullName>
    </submittedName>
</protein>
<evidence type="ECO:0000313" key="7">
    <source>
        <dbReference type="Ensembl" id="ENSCSEP00000031657.1"/>
    </source>
</evidence>
<dbReference type="OMA" id="AYWSGVM"/>
<dbReference type="Ensembl" id="ENSCSET00000032067.1">
    <property type="protein sequence ID" value="ENSCSEP00000031657.1"/>
    <property type="gene ID" value="ENSCSEG00000020283.1"/>
</dbReference>
<feature type="transmembrane region" description="Helical" evidence="6">
    <location>
        <begin position="193"/>
        <end position="214"/>
    </location>
</feature>
<dbReference type="PANTHER" id="PTHR23507">
    <property type="entry name" value="ZGC:174356"/>
    <property type="match status" value="1"/>
</dbReference>
<comment type="subcellular location">
    <subcellularLocation>
        <location evidence="1">Membrane</location>
        <topology evidence="1">Multi-pass membrane protein</topology>
    </subcellularLocation>
</comment>
<feature type="transmembrane region" description="Helical" evidence="6">
    <location>
        <begin position="96"/>
        <end position="116"/>
    </location>
</feature>
<dbReference type="RefSeq" id="XP_016893851.1">
    <property type="nucleotide sequence ID" value="XM_017038362.2"/>
</dbReference>
<dbReference type="GO" id="GO:0022857">
    <property type="term" value="F:transmembrane transporter activity"/>
    <property type="evidence" value="ECO:0007669"/>
    <property type="project" value="InterPro"/>
</dbReference>
<dbReference type="InterPro" id="IPR036259">
    <property type="entry name" value="MFS_trans_sf"/>
</dbReference>
<keyword evidence="4 6" id="KW-0472">Membrane</keyword>
<dbReference type="OrthoDB" id="430300at2759"/>
<feature type="transmembrane region" description="Helical" evidence="6">
    <location>
        <begin position="409"/>
        <end position="432"/>
    </location>
</feature>
<organism evidence="7 8">
    <name type="scientific">Cynoglossus semilaevis</name>
    <name type="common">Tongue sole</name>
    <dbReference type="NCBI Taxonomy" id="244447"/>
    <lineage>
        <taxon>Eukaryota</taxon>
        <taxon>Metazoa</taxon>
        <taxon>Chordata</taxon>
        <taxon>Craniata</taxon>
        <taxon>Vertebrata</taxon>
        <taxon>Euteleostomi</taxon>
        <taxon>Actinopterygii</taxon>
        <taxon>Neopterygii</taxon>
        <taxon>Teleostei</taxon>
        <taxon>Neoteleostei</taxon>
        <taxon>Acanthomorphata</taxon>
        <taxon>Carangaria</taxon>
        <taxon>Pleuronectiformes</taxon>
        <taxon>Pleuronectoidei</taxon>
        <taxon>Cynoglossidae</taxon>
        <taxon>Cynoglossinae</taxon>
        <taxon>Cynoglossus</taxon>
    </lineage>
</organism>
<dbReference type="InterPro" id="IPR011701">
    <property type="entry name" value="MFS"/>
</dbReference>
<feature type="transmembrane region" description="Helical" evidence="6">
    <location>
        <begin position="322"/>
        <end position="340"/>
    </location>
</feature>
<reference evidence="7" key="3">
    <citation type="submission" date="2025-09" db="UniProtKB">
        <authorList>
            <consortium name="Ensembl"/>
        </authorList>
    </citation>
    <scope>IDENTIFICATION</scope>
</reference>
<dbReference type="GO" id="GO:0016020">
    <property type="term" value="C:membrane"/>
    <property type="evidence" value="ECO:0007669"/>
    <property type="project" value="UniProtKB-SubCell"/>
</dbReference>